<keyword evidence="6 8" id="KW-1133">Transmembrane helix</keyword>
<reference evidence="11 12" key="2">
    <citation type="submission" date="2014-07" db="EMBL/GenBank/DDBJ databases">
        <title>Draft genome sequence of Thalassospira profundimaris PR54-5.</title>
        <authorList>
            <person name="Lai Q."/>
            <person name="Shao Z."/>
        </authorList>
    </citation>
    <scope>NUCLEOTIDE SEQUENCE [LARGE SCALE GENOMIC DNA]</scope>
    <source>
        <strain evidence="11 12">PR54-5</strain>
    </source>
</reference>
<evidence type="ECO:0000313" key="10">
    <source>
        <dbReference type="EMBL" id="RCK38229.1"/>
    </source>
</evidence>
<feature type="transmembrane region" description="Helical" evidence="8">
    <location>
        <begin position="106"/>
        <end position="129"/>
    </location>
</feature>
<accession>A0A367WAD6</accession>
<feature type="transmembrane region" description="Helical" evidence="8">
    <location>
        <begin position="536"/>
        <end position="555"/>
    </location>
</feature>
<name>A0A367WAD6_9PROT</name>
<feature type="domain" description="ABC transmembrane type-1" evidence="9">
    <location>
        <begin position="357"/>
        <end position="554"/>
    </location>
</feature>
<feature type="transmembrane region" description="Helical" evidence="8">
    <location>
        <begin position="361"/>
        <end position="383"/>
    </location>
</feature>
<evidence type="ECO:0000256" key="2">
    <source>
        <dbReference type="ARBA" id="ARBA00022448"/>
    </source>
</evidence>
<keyword evidence="4" id="KW-0997">Cell inner membrane</keyword>
<feature type="transmembrane region" description="Helical" evidence="8">
    <location>
        <begin position="74"/>
        <end position="94"/>
    </location>
</feature>
<evidence type="ECO:0000256" key="1">
    <source>
        <dbReference type="ARBA" id="ARBA00004429"/>
    </source>
</evidence>
<dbReference type="InterPro" id="IPR000515">
    <property type="entry name" value="MetI-like"/>
</dbReference>
<keyword evidence="2 8" id="KW-0813">Transport</keyword>
<proteinExistence type="inferred from homology"/>
<feature type="transmembrane region" description="Helical" evidence="8">
    <location>
        <begin position="395"/>
        <end position="417"/>
    </location>
</feature>
<feature type="transmembrane region" description="Helical" evidence="8">
    <location>
        <begin position="480"/>
        <end position="502"/>
    </location>
</feature>
<dbReference type="InterPro" id="IPR035906">
    <property type="entry name" value="MetI-like_sf"/>
</dbReference>
<dbReference type="PROSITE" id="PS50928">
    <property type="entry name" value="ABC_TM1"/>
    <property type="match status" value="2"/>
</dbReference>
<evidence type="ECO:0000313" key="13">
    <source>
        <dbReference type="Proteomes" id="UP000253226"/>
    </source>
</evidence>
<reference evidence="10 13" key="1">
    <citation type="submission" date="2014-07" db="EMBL/GenBank/DDBJ databases">
        <title>Draft genome sequence of Thalassospira profundimaris 35.</title>
        <authorList>
            <person name="Lai Q."/>
            <person name="Shao Z."/>
        </authorList>
    </citation>
    <scope>NUCLEOTIDE SEQUENCE [LARGE SCALE GENOMIC DNA]</scope>
    <source>
        <strain evidence="10 13">35</strain>
    </source>
</reference>
<feature type="transmembrane region" description="Helical" evidence="8">
    <location>
        <begin position="429"/>
        <end position="448"/>
    </location>
</feature>
<dbReference type="AlphaFoldDB" id="A0A367WAD6"/>
<dbReference type="PANTHER" id="PTHR43357">
    <property type="entry name" value="INNER MEMBRANE ABC TRANSPORTER PERMEASE PROTEIN YDCV"/>
    <property type="match status" value="1"/>
</dbReference>
<keyword evidence="3" id="KW-1003">Cell membrane</keyword>
<keyword evidence="7 8" id="KW-0472">Membrane</keyword>
<evidence type="ECO:0000256" key="7">
    <source>
        <dbReference type="ARBA" id="ARBA00023136"/>
    </source>
</evidence>
<feature type="transmembrane region" description="Helical" evidence="8">
    <location>
        <begin position="256"/>
        <end position="277"/>
    </location>
</feature>
<feature type="transmembrane region" description="Helical" evidence="8">
    <location>
        <begin position="20"/>
        <end position="44"/>
    </location>
</feature>
<protein>
    <submittedName>
        <fullName evidence="10">ABC transporter permease</fullName>
    </submittedName>
</protein>
<comment type="subcellular location">
    <subcellularLocation>
        <location evidence="1">Cell inner membrane</location>
        <topology evidence="1">Multi-pass membrane protein</topology>
    </subcellularLocation>
    <subcellularLocation>
        <location evidence="8">Cell membrane</location>
        <topology evidence="8">Multi-pass membrane protein</topology>
    </subcellularLocation>
</comment>
<comment type="caution">
    <text evidence="10">The sequence shown here is derived from an EMBL/GenBank/DDBJ whole genome shotgun (WGS) entry which is preliminary data.</text>
</comment>
<dbReference type="CDD" id="cd06261">
    <property type="entry name" value="TM_PBP2"/>
    <property type="match status" value="2"/>
</dbReference>
<dbReference type="Proteomes" id="UP000252255">
    <property type="component" value="Unassembled WGS sequence"/>
</dbReference>
<comment type="similarity">
    <text evidence="8">Belongs to the binding-protein-dependent transport system permease family.</text>
</comment>
<dbReference type="SUPFAM" id="SSF161098">
    <property type="entry name" value="MetI-like"/>
    <property type="match status" value="2"/>
</dbReference>
<dbReference type="OrthoDB" id="9815533at2"/>
<feature type="domain" description="ABC transmembrane type-1" evidence="9">
    <location>
        <begin position="70"/>
        <end position="269"/>
    </location>
</feature>
<feature type="transmembrane region" description="Helical" evidence="8">
    <location>
        <begin position="303"/>
        <end position="328"/>
    </location>
</feature>
<evidence type="ECO:0000256" key="4">
    <source>
        <dbReference type="ARBA" id="ARBA00022519"/>
    </source>
</evidence>
<feature type="transmembrane region" description="Helical" evidence="8">
    <location>
        <begin position="149"/>
        <end position="176"/>
    </location>
</feature>
<evidence type="ECO:0000256" key="8">
    <source>
        <dbReference type="RuleBase" id="RU363032"/>
    </source>
</evidence>
<dbReference type="Gene3D" id="1.10.3720.10">
    <property type="entry name" value="MetI-like"/>
    <property type="match status" value="2"/>
</dbReference>
<keyword evidence="5 8" id="KW-0812">Transmembrane</keyword>
<evidence type="ECO:0000313" key="12">
    <source>
        <dbReference type="Proteomes" id="UP000252255"/>
    </source>
</evidence>
<dbReference type="PANTHER" id="PTHR43357:SF3">
    <property type="entry name" value="FE(3+)-TRANSPORT SYSTEM PERMEASE PROTEIN FBPB 2"/>
    <property type="match status" value="1"/>
</dbReference>
<dbReference type="EMBL" id="JPWI01000001">
    <property type="protein sequence ID" value="RCK48906.1"/>
    <property type="molecule type" value="Genomic_DNA"/>
</dbReference>
<evidence type="ECO:0000259" key="9">
    <source>
        <dbReference type="PROSITE" id="PS50928"/>
    </source>
</evidence>
<evidence type="ECO:0000256" key="3">
    <source>
        <dbReference type="ARBA" id="ARBA00022475"/>
    </source>
</evidence>
<organism evidence="10 13">
    <name type="scientific">Thalassospira profundimaris</name>
    <dbReference type="NCBI Taxonomy" id="502049"/>
    <lineage>
        <taxon>Bacteria</taxon>
        <taxon>Pseudomonadati</taxon>
        <taxon>Pseudomonadota</taxon>
        <taxon>Alphaproteobacteria</taxon>
        <taxon>Rhodospirillales</taxon>
        <taxon>Thalassospiraceae</taxon>
        <taxon>Thalassospira</taxon>
    </lineage>
</organism>
<dbReference type="GO" id="GO:0055085">
    <property type="term" value="P:transmembrane transport"/>
    <property type="evidence" value="ECO:0007669"/>
    <property type="project" value="InterPro"/>
</dbReference>
<dbReference type="RefSeq" id="WP_114096204.1">
    <property type="nucleotide sequence ID" value="NZ_JPWF01000003.1"/>
</dbReference>
<evidence type="ECO:0000313" key="11">
    <source>
        <dbReference type="EMBL" id="RCK48906.1"/>
    </source>
</evidence>
<evidence type="ECO:0000256" key="5">
    <source>
        <dbReference type="ARBA" id="ARBA00022692"/>
    </source>
</evidence>
<sequence>MSSAAIARPVRFSSLGPYMVAGIVVLFLGAFLLVPVLKVIQVAFQDPSSGSFTMVNFQDFFNSSLFRQSFFNSVYVSGMSVVFASAFALPLAYFTTRFNFSGSVIIQTLAFVPLIMPPFIGAVAMQLLFGSNGSVNLLMRDWFGFDIPFMEGLNGVIFVQSIHYFPFILINLSASLQNIDRSMEEAGQMLGSSGFRLFRRIVFPLAMPGYIAGASLVFVKVFDDLGTPLLLNVNTMLAPQAYLRISSIGISDPMGYVISCILIVFSVFAMWVAFLGMRGKDYSTTQKGGGGLSKRDLRSHEAILCYVVIFSILGIVLAPHLGLLLLSFGSVWSFSVLPDSFTTSHYGTAFTSAWTFIKNTLIYAGLAGVIDIVLGTAIAYVVMRTNVIGRKWLDYLAVSALAVPGVVLGIGYLRVFYGVNMPFTDQPMATWWGIIVIALAVRRLPYALRSCTAALQQVSPSLEEASENLGASKFRTVRRIVVPLMASGLVAGFVTSFSTAAVELSATIMLVSTENDAPLAYGLYLFMQSAAGRGPGAALGVMAVIIVGLATYLSHRMVDRARQQRSSMEQATGDVA</sequence>
<feature type="transmembrane region" description="Helical" evidence="8">
    <location>
        <begin position="197"/>
        <end position="219"/>
    </location>
</feature>
<dbReference type="Proteomes" id="UP000253226">
    <property type="component" value="Unassembled WGS sequence"/>
</dbReference>
<dbReference type="GO" id="GO:0005886">
    <property type="term" value="C:plasma membrane"/>
    <property type="evidence" value="ECO:0007669"/>
    <property type="project" value="UniProtKB-SubCell"/>
</dbReference>
<dbReference type="Pfam" id="PF00528">
    <property type="entry name" value="BPD_transp_1"/>
    <property type="match status" value="2"/>
</dbReference>
<dbReference type="EMBL" id="JPWF01000003">
    <property type="protein sequence ID" value="RCK38229.1"/>
    <property type="molecule type" value="Genomic_DNA"/>
</dbReference>
<gene>
    <name evidence="10" type="ORF">TH19_05340</name>
    <name evidence="11" type="ORF">TH30_00790</name>
</gene>
<evidence type="ECO:0000256" key="6">
    <source>
        <dbReference type="ARBA" id="ARBA00022989"/>
    </source>
</evidence>